<accession>A0A452G158</accession>
<gene>
    <name evidence="9" type="primary">CMTM2</name>
</gene>
<dbReference type="Ensembl" id="ENSCHIT00000038339.1">
    <property type="protein sequence ID" value="ENSCHIP00000030467.1"/>
    <property type="gene ID" value="ENSCHIG00000025225.1"/>
</dbReference>
<evidence type="ECO:0000256" key="7">
    <source>
        <dbReference type="SAM" id="Phobius"/>
    </source>
</evidence>
<dbReference type="GeneTree" id="ENSGT00390000005715"/>
<dbReference type="EMBL" id="LWLT01000020">
    <property type="status" value="NOT_ANNOTATED_CDS"/>
    <property type="molecule type" value="Genomic_DNA"/>
</dbReference>
<evidence type="ECO:0000256" key="3">
    <source>
        <dbReference type="ARBA" id="ARBA00022989"/>
    </source>
</evidence>
<feature type="region of interest" description="Disordered" evidence="6">
    <location>
        <begin position="193"/>
        <end position="248"/>
    </location>
</feature>
<sequence>MADKKDKPGEPAAAAPAAPAAPGAQEAESKREYRKKSEQPKDEVGTRKGCRRYRWEFKDSNKEFWSVGHAEVKLISLACLIGSLVMFTGTTVHPILTLIITMEISIFIFFIIIYTFAIQRYVPFILWPISDLLNDLFCCGFLVGGAVFAIRSRQTVPPNYVTAVVLIGVAALFALVDVCLQKKHFKGKKVKRNVLVPPPPKEPEKPKPAEKTEEAGKKKEAAKPKDPKAKPDAKKGEADKGKAKGGKK</sequence>
<feature type="transmembrane region" description="Helical" evidence="7">
    <location>
        <begin position="124"/>
        <end position="148"/>
    </location>
</feature>
<feature type="transmembrane region" description="Helical" evidence="7">
    <location>
        <begin position="95"/>
        <end position="117"/>
    </location>
</feature>
<keyword evidence="4 5" id="KW-0472">Membrane</keyword>
<feature type="region of interest" description="Disordered" evidence="6">
    <location>
        <begin position="1"/>
        <end position="45"/>
    </location>
</feature>
<feature type="transmembrane region" description="Helical" evidence="7">
    <location>
        <begin position="72"/>
        <end position="89"/>
    </location>
</feature>
<evidence type="ECO:0000256" key="1">
    <source>
        <dbReference type="ARBA" id="ARBA00004141"/>
    </source>
</evidence>
<reference evidence="9 10" key="1">
    <citation type="submission" date="2016-04" db="EMBL/GenBank/DDBJ databases">
        <title>Polished mammalian reference genomes with single-molecule sequencing and chromosome conformation capture applied to the Capra hircus genome.</title>
        <authorList>
            <person name="Bickhart D.M."/>
            <person name="Koren S."/>
            <person name="Rosen B."/>
            <person name="Hastie A."/>
            <person name="Liachko I."/>
            <person name="Sullivan S.T."/>
            <person name="Burton J."/>
            <person name="Sayre B.L."/>
            <person name="Huson H.J."/>
            <person name="Lee J."/>
            <person name="Lam E."/>
            <person name="Kelley C.M."/>
            <person name="Hutchison J.L."/>
            <person name="Zhou Y."/>
            <person name="Sun J."/>
            <person name="Crisa A."/>
            <person name="Schwartz J.C."/>
            <person name="Hammond J.A."/>
            <person name="Schroeder S.G."/>
            <person name="Liu G.E."/>
            <person name="Dunham M."/>
            <person name="Shendure J."/>
            <person name="Sonstegard T.S."/>
            <person name="Phillippy A.M."/>
            <person name="Van Tassell C.P."/>
            <person name="Smith T.P."/>
        </authorList>
    </citation>
    <scope>NUCLEOTIDE SEQUENCE [LARGE SCALE GENOMIC DNA]</scope>
</reference>
<dbReference type="CTD" id="146225"/>
<dbReference type="Proteomes" id="UP000291000">
    <property type="component" value="Chromosome 18"/>
</dbReference>
<feature type="compositionally biased region" description="Low complexity" evidence="6">
    <location>
        <begin position="10"/>
        <end position="26"/>
    </location>
</feature>
<keyword evidence="10" id="KW-1185">Reference proteome</keyword>
<organism evidence="9 10">
    <name type="scientific">Capra hircus</name>
    <name type="common">Goat</name>
    <dbReference type="NCBI Taxonomy" id="9925"/>
    <lineage>
        <taxon>Eukaryota</taxon>
        <taxon>Metazoa</taxon>
        <taxon>Chordata</taxon>
        <taxon>Craniata</taxon>
        <taxon>Vertebrata</taxon>
        <taxon>Euteleostomi</taxon>
        <taxon>Mammalia</taxon>
        <taxon>Eutheria</taxon>
        <taxon>Laurasiatheria</taxon>
        <taxon>Artiodactyla</taxon>
        <taxon>Ruminantia</taxon>
        <taxon>Pecora</taxon>
        <taxon>Bovidae</taxon>
        <taxon>Caprinae</taxon>
        <taxon>Capra</taxon>
    </lineage>
</organism>
<evidence type="ECO:0000256" key="5">
    <source>
        <dbReference type="PROSITE-ProRule" id="PRU00581"/>
    </source>
</evidence>
<dbReference type="GeneID" id="102175150"/>
<dbReference type="InterPro" id="IPR008253">
    <property type="entry name" value="Marvel"/>
</dbReference>
<feature type="compositionally biased region" description="Basic and acidic residues" evidence="6">
    <location>
        <begin position="27"/>
        <end position="45"/>
    </location>
</feature>
<dbReference type="GO" id="GO:0016020">
    <property type="term" value="C:membrane"/>
    <property type="evidence" value="ECO:0007669"/>
    <property type="project" value="UniProtKB-SubCell"/>
</dbReference>
<feature type="compositionally biased region" description="Basic and acidic residues" evidence="6">
    <location>
        <begin position="201"/>
        <end position="242"/>
    </location>
</feature>
<keyword evidence="3 7" id="KW-1133">Transmembrane helix</keyword>
<dbReference type="Bgee" id="ENSCHIG00000025225">
    <property type="expression patterns" value="Expressed in adrenal gland and 3 other cell types or tissues"/>
</dbReference>
<dbReference type="RefSeq" id="XP_005692163.1">
    <property type="nucleotide sequence ID" value="XM_005692106.3"/>
</dbReference>
<dbReference type="PROSITE" id="PS51225">
    <property type="entry name" value="MARVEL"/>
    <property type="match status" value="1"/>
</dbReference>
<keyword evidence="2 5" id="KW-0812">Transmembrane</keyword>
<dbReference type="KEGG" id="chx:102175150"/>
<dbReference type="AlphaFoldDB" id="A0A452G158"/>
<reference evidence="9" key="2">
    <citation type="submission" date="2025-08" db="UniProtKB">
        <authorList>
            <consortium name="Ensembl"/>
        </authorList>
    </citation>
    <scope>IDENTIFICATION</scope>
</reference>
<evidence type="ECO:0000313" key="9">
    <source>
        <dbReference type="Ensembl" id="ENSCHIP00000030467.1"/>
    </source>
</evidence>
<reference evidence="9" key="3">
    <citation type="submission" date="2025-09" db="UniProtKB">
        <authorList>
            <consortium name="Ensembl"/>
        </authorList>
    </citation>
    <scope>IDENTIFICATION</scope>
</reference>
<protein>
    <submittedName>
        <fullName evidence="9">CKLF like MARVEL transmembrane domain containing 2</fullName>
    </submittedName>
</protein>
<feature type="domain" description="MARVEL" evidence="8">
    <location>
        <begin position="64"/>
        <end position="186"/>
    </location>
</feature>
<evidence type="ECO:0000313" key="10">
    <source>
        <dbReference type="Proteomes" id="UP000291000"/>
    </source>
</evidence>
<name>A0A452G158_CAPHI</name>
<evidence type="ECO:0000256" key="4">
    <source>
        <dbReference type="ARBA" id="ARBA00023136"/>
    </source>
</evidence>
<dbReference type="STRING" id="9925.ENSCHIP00000030467"/>
<dbReference type="OrthoDB" id="9634153at2759"/>
<feature type="transmembrane region" description="Helical" evidence="7">
    <location>
        <begin position="160"/>
        <end position="180"/>
    </location>
</feature>
<evidence type="ECO:0000256" key="6">
    <source>
        <dbReference type="SAM" id="MobiDB-lite"/>
    </source>
</evidence>
<comment type="subcellular location">
    <subcellularLocation>
        <location evidence="1">Membrane</location>
        <topology evidence="1">Multi-pass membrane protein</topology>
    </subcellularLocation>
</comment>
<evidence type="ECO:0000259" key="8">
    <source>
        <dbReference type="PROSITE" id="PS51225"/>
    </source>
</evidence>
<evidence type="ECO:0000256" key="2">
    <source>
        <dbReference type="ARBA" id="ARBA00022692"/>
    </source>
</evidence>
<dbReference type="OMA" id="FAIHRYI"/>
<proteinExistence type="predicted"/>